<keyword evidence="2 7" id="KW-0813">Transport</keyword>
<dbReference type="HOGENOM" id="CLU_016047_0_0_9"/>
<evidence type="ECO:0000256" key="6">
    <source>
        <dbReference type="ARBA" id="ARBA00023136"/>
    </source>
</evidence>
<reference evidence="9 10" key="1">
    <citation type="journal article" date="2010" name="PLoS ONE">
        <title>The glycobiome of the rumen bacterium Butyrivibrio proteoclasticus B316(T) highlights adaptation to a polysaccharide-rich environment.</title>
        <authorList>
            <person name="Kelly W.J."/>
            <person name="Leahy S.C."/>
            <person name="Altermann E."/>
            <person name="Yeoman C.J."/>
            <person name="Dunne J.C."/>
            <person name="Kong Z."/>
            <person name="Pacheco D.M."/>
            <person name="Li D."/>
            <person name="Noel S.J."/>
            <person name="Moon C.D."/>
            <person name="Cookson A.L."/>
            <person name="Attwood G.T."/>
        </authorList>
    </citation>
    <scope>NUCLEOTIDE SEQUENCE [LARGE SCALE GENOMIC DNA]</scope>
    <source>
        <strain evidence="10">ATCC 51982 / DSM 14932 / B316</strain>
    </source>
</reference>
<dbReference type="PANTHER" id="PTHR30193">
    <property type="entry name" value="ABC TRANSPORTER PERMEASE PROTEIN"/>
    <property type="match status" value="1"/>
</dbReference>
<dbReference type="PROSITE" id="PS50928">
    <property type="entry name" value="ABC_TM1"/>
    <property type="match status" value="1"/>
</dbReference>
<dbReference type="STRING" id="515622.bpr_I1669"/>
<keyword evidence="6 7" id="KW-0472">Membrane</keyword>
<feature type="transmembrane region" description="Helical" evidence="7">
    <location>
        <begin position="152"/>
        <end position="177"/>
    </location>
</feature>
<evidence type="ECO:0000256" key="3">
    <source>
        <dbReference type="ARBA" id="ARBA00022475"/>
    </source>
</evidence>
<dbReference type="Pfam" id="PF00528">
    <property type="entry name" value="BPD_transp_1"/>
    <property type="match status" value="1"/>
</dbReference>
<feature type="transmembrane region" description="Helical" evidence="7">
    <location>
        <begin position="72"/>
        <end position="92"/>
    </location>
</feature>
<keyword evidence="5 7" id="KW-1133">Transmembrane helix</keyword>
<feature type="transmembrane region" description="Helical" evidence="7">
    <location>
        <begin position="260"/>
        <end position="282"/>
    </location>
</feature>
<dbReference type="Gene3D" id="1.10.3720.10">
    <property type="entry name" value="MetI-like"/>
    <property type="match status" value="1"/>
</dbReference>
<keyword evidence="3" id="KW-1003">Cell membrane</keyword>
<dbReference type="InterPro" id="IPR051393">
    <property type="entry name" value="ABC_transporter_permease"/>
</dbReference>
<comment type="subcellular location">
    <subcellularLocation>
        <location evidence="1 7">Cell membrane</location>
        <topology evidence="1 7">Multi-pass membrane protein</topology>
    </subcellularLocation>
</comment>
<dbReference type="Proteomes" id="UP000001299">
    <property type="component" value="Chromosome 1"/>
</dbReference>
<evidence type="ECO:0000259" key="8">
    <source>
        <dbReference type="PROSITE" id="PS50928"/>
    </source>
</evidence>
<evidence type="ECO:0000256" key="1">
    <source>
        <dbReference type="ARBA" id="ARBA00004651"/>
    </source>
</evidence>
<comment type="similarity">
    <text evidence="7">Belongs to the binding-protein-dependent transport system permease family.</text>
</comment>
<dbReference type="RefSeq" id="WP_013281060.1">
    <property type="nucleotide sequence ID" value="NC_014387.1"/>
</dbReference>
<feature type="transmembrane region" description="Helical" evidence="7">
    <location>
        <begin position="9"/>
        <end position="28"/>
    </location>
</feature>
<keyword evidence="10" id="KW-1185">Reference proteome</keyword>
<feature type="transmembrane region" description="Helical" evidence="7">
    <location>
        <begin position="198"/>
        <end position="223"/>
    </location>
</feature>
<gene>
    <name evidence="9" type="ordered locus">bpr_I1669</name>
</gene>
<sequence>MDKKSFKGYLYLLPSIIIMLAFTIYPLIRAVIMSFLGDYSIISHGYTSIGFDNYKTLFADPDFALSLRNTTIYVICVVPASIILSLIIAVLINSCTKTKAFFQTVYFLPYVTSVIAIGIVWRWMFNSNYGLINYFLGFFGIDPIPWLNRPEYAMPALIIFAIWKSMAFNILIFLAGLQTIPEDLYRAARIDSTPKIRVFTKITVPQLAPMIVYSSVIGMIGAFKVYNEVFSLFQGKAGPANKAMTIVYFIYDKFYNSYKYGVAAAGSVVLFLIILVMTQIQLRVTGEKKKK</sequence>
<protein>
    <submittedName>
        <fullName evidence="9">Sugar ABC transporter permease protein</fullName>
    </submittedName>
</protein>
<dbReference type="SUPFAM" id="SSF161098">
    <property type="entry name" value="MetI-like"/>
    <property type="match status" value="1"/>
</dbReference>
<evidence type="ECO:0000313" key="10">
    <source>
        <dbReference type="Proteomes" id="UP000001299"/>
    </source>
</evidence>
<evidence type="ECO:0000256" key="7">
    <source>
        <dbReference type="RuleBase" id="RU363032"/>
    </source>
</evidence>
<keyword evidence="4 7" id="KW-0812">Transmembrane</keyword>
<dbReference type="eggNOG" id="COG1175">
    <property type="taxonomic scope" value="Bacteria"/>
</dbReference>
<dbReference type="GO" id="GO:0055085">
    <property type="term" value="P:transmembrane transport"/>
    <property type="evidence" value="ECO:0007669"/>
    <property type="project" value="InterPro"/>
</dbReference>
<dbReference type="GO" id="GO:0005886">
    <property type="term" value="C:plasma membrane"/>
    <property type="evidence" value="ECO:0007669"/>
    <property type="project" value="UniProtKB-SubCell"/>
</dbReference>
<dbReference type="InterPro" id="IPR035906">
    <property type="entry name" value="MetI-like_sf"/>
</dbReference>
<feature type="domain" description="ABC transmembrane type-1" evidence="8">
    <location>
        <begin position="67"/>
        <end position="281"/>
    </location>
</feature>
<dbReference type="KEGG" id="bpb:bpr_I1669"/>
<dbReference type="InterPro" id="IPR000515">
    <property type="entry name" value="MetI-like"/>
</dbReference>
<evidence type="ECO:0000256" key="5">
    <source>
        <dbReference type="ARBA" id="ARBA00022989"/>
    </source>
</evidence>
<evidence type="ECO:0000256" key="4">
    <source>
        <dbReference type="ARBA" id="ARBA00022692"/>
    </source>
</evidence>
<feature type="transmembrane region" description="Helical" evidence="7">
    <location>
        <begin position="104"/>
        <end position="124"/>
    </location>
</feature>
<organism evidence="9 10">
    <name type="scientific">Butyrivibrio proteoclasticus (strain ATCC 51982 / DSM 14932 / B316)</name>
    <name type="common">Clostridium proteoclasticum</name>
    <dbReference type="NCBI Taxonomy" id="515622"/>
    <lineage>
        <taxon>Bacteria</taxon>
        <taxon>Bacillati</taxon>
        <taxon>Bacillota</taxon>
        <taxon>Clostridia</taxon>
        <taxon>Lachnospirales</taxon>
        <taxon>Lachnospiraceae</taxon>
        <taxon>Butyrivibrio</taxon>
    </lineage>
</organism>
<evidence type="ECO:0000313" key="9">
    <source>
        <dbReference type="EMBL" id="ADL34406.1"/>
    </source>
</evidence>
<evidence type="ECO:0000256" key="2">
    <source>
        <dbReference type="ARBA" id="ARBA00022448"/>
    </source>
</evidence>
<accession>E0RWN2</accession>
<name>E0RWN2_BUTPB</name>
<dbReference type="AlphaFoldDB" id="E0RWN2"/>
<dbReference type="CDD" id="cd06261">
    <property type="entry name" value="TM_PBP2"/>
    <property type="match status" value="1"/>
</dbReference>
<dbReference type="PANTHER" id="PTHR30193:SF37">
    <property type="entry name" value="INNER MEMBRANE ABC TRANSPORTER PERMEASE PROTEIN YCJO"/>
    <property type="match status" value="1"/>
</dbReference>
<proteinExistence type="inferred from homology"/>
<dbReference type="EMBL" id="CP001810">
    <property type="protein sequence ID" value="ADL34406.1"/>
    <property type="molecule type" value="Genomic_DNA"/>
</dbReference>